<dbReference type="eggNOG" id="KOG0229">
    <property type="taxonomic scope" value="Eukaryota"/>
</dbReference>
<evidence type="ECO:0000313" key="3">
    <source>
        <dbReference type="Proteomes" id="UP000008983"/>
    </source>
</evidence>
<gene>
    <name evidence="2" type="ORF">IMG5_131880</name>
</gene>
<reference evidence="2 3" key="1">
    <citation type="submission" date="2011-07" db="EMBL/GenBank/DDBJ databases">
        <authorList>
            <person name="Coyne R."/>
            <person name="Brami D."/>
            <person name="Johnson J."/>
            <person name="Hostetler J."/>
            <person name="Hannick L."/>
            <person name="Clark T."/>
            <person name="Cassidy-Hanley D."/>
            <person name="Inman J."/>
        </authorList>
    </citation>
    <scope>NUCLEOTIDE SEQUENCE [LARGE SCALE GENOMIC DNA]</scope>
    <source>
        <strain evidence="2 3">G5</strain>
    </source>
</reference>
<dbReference type="InParanoid" id="G0QWG1"/>
<dbReference type="Pfam" id="PF02493">
    <property type="entry name" value="MORN"/>
    <property type="match status" value="9"/>
</dbReference>
<dbReference type="Gene3D" id="2.20.110.10">
    <property type="entry name" value="Histone H3 K4-specific methyltransferase SET7/9 N-terminal domain"/>
    <property type="match status" value="4"/>
</dbReference>
<protein>
    <submittedName>
        <fullName evidence="2">IQ calmodulin-binding motif family protein, putative</fullName>
        <ecNumber evidence="2">2.1.1.43</ecNumber>
    </submittedName>
</protein>
<dbReference type="OMA" id="CSINTCC"/>
<dbReference type="OrthoDB" id="284854at2759"/>
<dbReference type="SMART" id="SM00698">
    <property type="entry name" value="MORN"/>
    <property type="match status" value="9"/>
</dbReference>
<keyword evidence="1" id="KW-0677">Repeat</keyword>
<dbReference type="AlphaFoldDB" id="G0QWG1"/>
<dbReference type="InterPro" id="IPR003409">
    <property type="entry name" value="MORN"/>
</dbReference>
<dbReference type="GeneID" id="14906556"/>
<keyword evidence="3" id="KW-1185">Reference proteome</keyword>
<dbReference type="Proteomes" id="UP000008983">
    <property type="component" value="Unassembled WGS sequence"/>
</dbReference>
<dbReference type="RefSeq" id="XP_004032031.1">
    <property type="nucleotide sequence ID" value="XM_004031983.1"/>
</dbReference>
<dbReference type="EMBL" id="GL983993">
    <property type="protein sequence ID" value="EGR30444.1"/>
    <property type="molecule type" value="Genomic_DNA"/>
</dbReference>
<dbReference type="GO" id="GO:0008168">
    <property type="term" value="F:methyltransferase activity"/>
    <property type="evidence" value="ECO:0007669"/>
    <property type="project" value="UniProtKB-KW"/>
</dbReference>
<dbReference type="FunFam" id="2.20.110.10:FF:000002">
    <property type="entry name" value="Phosphatidylinositol 4-phosphate 5-kinase 8"/>
    <property type="match status" value="1"/>
</dbReference>
<proteinExistence type="predicted"/>
<accession>G0QWG1</accession>
<dbReference type="PROSITE" id="PS50096">
    <property type="entry name" value="IQ"/>
    <property type="match status" value="1"/>
</dbReference>
<organism evidence="2 3">
    <name type="scientific">Ichthyophthirius multifiliis</name>
    <name type="common">White spot disease agent</name>
    <name type="synonym">Ich</name>
    <dbReference type="NCBI Taxonomy" id="5932"/>
    <lineage>
        <taxon>Eukaryota</taxon>
        <taxon>Sar</taxon>
        <taxon>Alveolata</taxon>
        <taxon>Ciliophora</taxon>
        <taxon>Intramacronucleata</taxon>
        <taxon>Oligohymenophorea</taxon>
        <taxon>Hymenostomatida</taxon>
        <taxon>Ophryoglenina</taxon>
        <taxon>Ichthyophthirius</taxon>
    </lineage>
</organism>
<name>G0QWG1_ICHMU</name>
<keyword evidence="2" id="KW-0808">Transferase</keyword>
<dbReference type="SUPFAM" id="SSF82185">
    <property type="entry name" value="Histone H3 K4-specific methyltransferase SET7/9 N-terminal domain"/>
    <property type="match status" value="2"/>
</dbReference>
<keyword evidence="2" id="KW-0489">Methyltransferase</keyword>
<dbReference type="EC" id="2.1.1.43" evidence="2"/>
<evidence type="ECO:0000313" key="2">
    <source>
        <dbReference type="EMBL" id="EGR30444.1"/>
    </source>
</evidence>
<sequence>MGCCQSDTRTMKNEYKGLTVKHVDNRYQDQQSLSKIVKIQSYVRGQKDRDIVKQLKHQYQEHAPSTQVAVPYNKAPQTDRIQVQQILDIKYNYPIRNEFKDLVKLPPYIFKITKAVYKGQWLNGKRHGRGIQFWQDGSVYQGEWENDKANGNGRLIHADGDYYEGQWIDDKAQGKGKFVHIDGHQYQGDWIEDLQHGYGIEEQKNFIYEGQFVNGLKHIKGKLTWKQDGSYYEGQFENGIIQGFGTYYYQNGKKYVGNWRYSKMNGYGELYYPNKKIYKGNFENDQKFGQGEMIYPDGKIYIGQWRNNKQNGEGIVITTDGRKGKGFWQDGIRIKIYDDQDYND</sequence>
<dbReference type="PANTHER" id="PTHR23084:SF179">
    <property type="entry name" value="OS10G0565000 PROTEIN"/>
    <property type="match status" value="1"/>
</dbReference>
<dbReference type="PANTHER" id="PTHR23084">
    <property type="entry name" value="PHOSPHATIDYLINOSITOL-4-PHOSPHATE 5-KINASE RELATED"/>
    <property type="match status" value="1"/>
</dbReference>
<evidence type="ECO:0000256" key="1">
    <source>
        <dbReference type="ARBA" id="ARBA00022737"/>
    </source>
</evidence>
<dbReference type="GO" id="GO:0032259">
    <property type="term" value="P:methylation"/>
    <property type="evidence" value="ECO:0007669"/>
    <property type="project" value="UniProtKB-KW"/>
</dbReference>
<dbReference type="STRING" id="857967.G0QWG1"/>